<comment type="caution">
    <text evidence="3">The sequence shown here is derived from an EMBL/GenBank/DDBJ whole genome shotgun (WGS) entry which is preliminary data.</text>
</comment>
<accession>A0A3A4F1L1</accession>
<keyword evidence="4" id="KW-1185">Reference proteome</keyword>
<keyword evidence="2" id="KW-0732">Signal</keyword>
<evidence type="ECO:0000256" key="1">
    <source>
        <dbReference type="SAM" id="MobiDB-lite"/>
    </source>
</evidence>
<dbReference type="EMBL" id="QYZP01000002">
    <property type="protein sequence ID" value="RJN31611.1"/>
    <property type="molecule type" value="Genomic_DNA"/>
</dbReference>
<feature type="chain" id="PRO_5038839869" description="DUF3558 domain-containing protein" evidence="2">
    <location>
        <begin position="22"/>
        <end position="279"/>
    </location>
</feature>
<feature type="compositionally biased region" description="Low complexity" evidence="1">
    <location>
        <begin position="32"/>
        <end position="43"/>
    </location>
</feature>
<feature type="signal peptide" evidence="2">
    <location>
        <begin position="1"/>
        <end position="21"/>
    </location>
</feature>
<dbReference type="RefSeq" id="WP_119902398.1">
    <property type="nucleotide sequence ID" value="NZ_QYZP01000002.1"/>
</dbReference>
<dbReference type="Proteomes" id="UP000266615">
    <property type="component" value="Unassembled WGS sequence"/>
</dbReference>
<reference evidence="3 4" key="1">
    <citation type="submission" date="2018-09" db="EMBL/GenBank/DDBJ databases">
        <title>Nesterenkonia natronophila sp. nov., an alkaliphilic actinobacteriume isolated from a soda lake, and emended description of the genus Nesterenkonia.</title>
        <authorList>
            <person name="Menes R.J."/>
            <person name="Iriarte A."/>
        </authorList>
    </citation>
    <scope>NUCLEOTIDE SEQUENCE [LARGE SCALE GENOMIC DNA]</scope>
    <source>
        <strain evidence="3 4">M8</strain>
    </source>
</reference>
<feature type="compositionally biased region" description="Acidic residues" evidence="1">
    <location>
        <begin position="57"/>
        <end position="77"/>
    </location>
</feature>
<feature type="region of interest" description="Disordered" evidence="1">
    <location>
        <begin position="17"/>
        <end position="77"/>
    </location>
</feature>
<dbReference type="OrthoDB" id="4829036at2"/>
<evidence type="ECO:0008006" key="5">
    <source>
        <dbReference type="Google" id="ProtNLM"/>
    </source>
</evidence>
<dbReference type="PROSITE" id="PS51257">
    <property type="entry name" value="PROKAR_LIPOPROTEIN"/>
    <property type="match status" value="1"/>
</dbReference>
<protein>
    <recommendedName>
        <fullName evidence="5">DUF3558 domain-containing protein</fullName>
    </recommendedName>
</protein>
<sequence length="279" mass="30646">MSYRALLLATLALASCGDPVASDDNDPPSPTAAPETSALPPTAEDTETGADSPASDEPTEEEGEPPDEEDPEAAEEELSIPQEWITLTSEAWPESQGFGQHAPVQEFTDECLLFAQEPEFFGEVTQFRFSGFGSYGRPTTTYGNEPATEDSYRYLCSLGRAEDQRAAERPVWAPEAQLMVTESVEHAEETVAAFLEQTDLPEQVQEVQTIQVHGTEIHTVEREFPNNPGNGGELGAIYYDEDAGAILKLRMHSMDEELRAEHGRQGIAEDLVRLLLESR</sequence>
<name>A0A3A4F1L1_9MICC</name>
<evidence type="ECO:0000313" key="4">
    <source>
        <dbReference type="Proteomes" id="UP000266615"/>
    </source>
</evidence>
<evidence type="ECO:0000256" key="2">
    <source>
        <dbReference type="SAM" id="SignalP"/>
    </source>
</evidence>
<evidence type="ECO:0000313" key="3">
    <source>
        <dbReference type="EMBL" id="RJN31611.1"/>
    </source>
</evidence>
<organism evidence="3 4">
    <name type="scientific">Nesterenkonia natronophila</name>
    <dbReference type="NCBI Taxonomy" id="2174932"/>
    <lineage>
        <taxon>Bacteria</taxon>
        <taxon>Bacillati</taxon>
        <taxon>Actinomycetota</taxon>
        <taxon>Actinomycetes</taxon>
        <taxon>Micrococcales</taxon>
        <taxon>Micrococcaceae</taxon>
        <taxon>Nesterenkonia</taxon>
    </lineage>
</organism>
<proteinExistence type="predicted"/>
<dbReference type="AlphaFoldDB" id="A0A3A4F1L1"/>
<gene>
    <name evidence="3" type="ORF">D3250_05520</name>
</gene>